<accession>A0AAQ3RZX7</accession>
<organism evidence="1 2">
    <name type="scientific">Vigna mungo</name>
    <name type="common">Black gram</name>
    <name type="synonym">Phaseolus mungo</name>
    <dbReference type="NCBI Taxonomy" id="3915"/>
    <lineage>
        <taxon>Eukaryota</taxon>
        <taxon>Viridiplantae</taxon>
        <taxon>Streptophyta</taxon>
        <taxon>Embryophyta</taxon>
        <taxon>Tracheophyta</taxon>
        <taxon>Spermatophyta</taxon>
        <taxon>Magnoliopsida</taxon>
        <taxon>eudicotyledons</taxon>
        <taxon>Gunneridae</taxon>
        <taxon>Pentapetalae</taxon>
        <taxon>rosids</taxon>
        <taxon>fabids</taxon>
        <taxon>Fabales</taxon>
        <taxon>Fabaceae</taxon>
        <taxon>Papilionoideae</taxon>
        <taxon>50 kb inversion clade</taxon>
        <taxon>NPAAA clade</taxon>
        <taxon>indigoferoid/millettioid clade</taxon>
        <taxon>Phaseoleae</taxon>
        <taxon>Vigna</taxon>
    </lineage>
</organism>
<dbReference type="EMBL" id="CP144696">
    <property type="protein sequence ID" value="WVZ12527.1"/>
    <property type="molecule type" value="Genomic_DNA"/>
</dbReference>
<evidence type="ECO:0000313" key="2">
    <source>
        <dbReference type="Proteomes" id="UP001374535"/>
    </source>
</evidence>
<protein>
    <submittedName>
        <fullName evidence="1">Uncharacterized protein</fullName>
    </submittedName>
</protein>
<gene>
    <name evidence="1" type="ORF">V8G54_017057</name>
</gene>
<name>A0AAQ3RZX7_VIGMU</name>
<keyword evidence="2" id="KW-1185">Reference proteome</keyword>
<dbReference type="Proteomes" id="UP001374535">
    <property type="component" value="Chromosome 5"/>
</dbReference>
<evidence type="ECO:0000313" key="1">
    <source>
        <dbReference type="EMBL" id="WVZ12527.1"/>
    </source>
</evidence>
<proteinExistence type="predicted"/>
<dbReference type="AlphaFoldDB" id="A0AAQ3RZX7"/>
<sequence>MLSTINRTAEIVVAIVRRKEKTMLNQCHAFFSMLAVLPFTLMKSMLGNMNVRGMRENEPRKFTKSPIKGNAAATKVFPVKKNARRRNKRFKFSPECMAMSISRNFVSNASRIGATNICWETMDCKKTMALMRTLIHLGPLRFSGRYADTADP</sequence>
<reference evidence="1 2" key="1">
    <citation type="journal article" date="2023" name="Life. Sci Alliance">
        <title>Evolutionary insights into 3D genome organization and epigenetic landscape of Vigna mungo.</title>
        <authorList>
            <person name="Junaid A."/>
            <person name="Singh B."/>
            <person name="Bhatia S."/>
        </authorList>
    </citation>
    <scope>NUCLEOTIDE SEQUENCE [LARGE SCALE GENOMIC DNA]</scope>
    <source>
        <strain evidence="1">Urdbean</strain>
    </source>
</reference>